<dbReference type="EMBL" id="JAHRIO010021907">
    <property type="protein sequence ID" value="MEQ2165759.1"/>
    <property type="molecule type" value="Genomic_DNA"/>
</dbReference>
<keyword evidence="2" id="KW-1185">Reference proteome</keyword>
<comment type="caution">
    <text evidence="1">The sequence shown here is derived from an EMBL/GenBank/DDBJ whole genome shotgun (WGS) entry which is preliminary data.</text>
</comment>
<protein>
    <submittedName>
        <fullName evidence="1">Uncharacterized protein</fullName>
    </submittedName>
</protein>
<evidence type="ECO:0000313" key="2">
    <source>
        <dbReference type="Proteomes" id="UP001476798"/>
    </source>
</evidence>
<sequence>MERKPRQNLPFPSRPTSTATFEDIYINLKSQGFFPFSVAAMLLLTRLTGEHLAYDQNKTKQIKIDQERAPLWSLLCRSEVASTQLRICKVVKIPQHGNV</sequence>
<organism evidence="1 2">
    <name type="scientific">Goodea atripinnis</name>
    <dbReference type="NCBI Taxonomy" id="208336"/>
    <lineage>
        <taxon>Eukaryota</taxon>
        <taxon>Metazoa</taxon>
        <taxon>Chordata</taxon>
        <taxon>Craniata</taxon>
        <taxon>Vertebrata</taxon>
        <taxon>Euteleostomi</taxon>
        <taxon>Actinopterygii</taxon>
        <taxon>Neopterygii</taxon>
        <taxon>Teleostei</taxon>
        <taxon>Neoteleostei</taxon>
        <taxon>Acanthomorphata</taxon>
        <taxon>Ovalentaria</taxon>
        <taxon>Atherinomorphae</taxon>
        <taxon>Cyprinodontiformes</taxon>
        <taxon>Goodeidae</taxon>
        <taxon>Goodea</taxon>
    </lineage>
</organism>
<accession>A0ABV0N301</accession>
<dbReference type="Proteomes" id="UP001476798">
    <property type="component" value="Unassembled WGS sequence"/>
</dbReference>
<proteinExistence type="predicted"/>
<evidence type="ECO:0000313" key="1">
    <source>
        <dbReference type="EMBL" id="MEQ2165759.1"/>
    </source>
</evidence>
<name>A0ABV0N301_9TELE</name>
<reference evidence="1 2" key="1">
    <citation type="submission" date="2021-06" db="EMBL/GenBank/DDBJ databases">
        <authorList>
            <person name="Palmer J.M."/>
        </authorList>
    </citation>
    <scope>NUCLEOTIDE SEQUENCE [LARGE SCALE GENOMIC DNA]</scope>
    <source>
        <strain evidence="1 2">GA_2019</strain>
        <tissue evidence="1">Muscle</tissue>
    </source>
</reference>
<gene>
    <name evidence="1" type="ORF">GOODEAATRI_020494</name>
</gene>